<reference evidence="1 2" key="1">
    <citation type="journal article" date="2021" name="Elife">
        <title>Chloroplast acquisition without the gene transfer in kleptoplastic sea slugs, Plakobranchus ocellatus.</title>
        <authorList>
            <person name="Maeda T."/>
            <person name="Takahashi S."/>
            <person name="Yoshida T."/>
            <person name="Shimamura S."/>
            <person name="Takaki Y."/>
            <person name="Nagai Y."/>
            <person name="Toyoda A."/>
            <person name="Suzuki Y."/>
            <person name="Arimoto A."/>
            <person name="Ishii H."/>
            <person name="Satoh N."/>
            <person name="Nishiyama T."/>
            <person name="Hasebe M."/>
            <person name="Maruyama T."/>
            <person name="Minagawa J."/>
            <person name="Obokata J."/>
            <person name="Shigenobu S."/>
        </authorList>
    </citation>
    <scope>NUCLEOTIDE SEQUENCE [LARGE SCALE GENOMIC DNA]</scope>
</reference>
<evidence type="ECO:0000313" key="1">
    <source>
        <dbReference type="EMBL" id="GFO03510.1"/>
    </source>
</evidence>
<organism evidence="1 2">
    <name type="scientific">Plakobranchus ocellatus</name>
    <dbReference type="NCBI Taxonomy" id="259542"/>
    <lineage>
        <taxon>Eukaryota</taxon>
        <taxon>Metazoa</taxon>
        <taxon>Spiralia</taxon>
        <taxon>Lophotrochozoa</taxon>
        <taxon>Mollusca</taxon>
        <taxon>Gastropoda</taxon>
        <taxon>Heterobranchia</taxon>
        <taxon>Euthyneura</taxon>
        <taxon>Panpulmonata</taxon>
        <taxon>Sacoglossa</taxon>
        <taxon>Placobranchoidea</taxon>
        <taxon>Plakobranchidae</taxon>
        <taxon>Plakobranchus</taxon>
    </lineage>
</organism>
<gene>
    <name evidence="1" type="ORF">PoB_003001500</name>
</gene>
<dbReference type="Proteomes" id="UP000735302">
    <property type="component" value="Unassembled WGS sequence"/>
</dbReference>
<protein>
    <submittedName>
        <fullName evidence="1">Uncharacterized protein</fullName>
    </submittedName>
</protein>
<sequence length="99" mass="11668">MEVLVNGVYRGEDERLKNNPEQRTDQSVSQWPVLWRGWLKKKKQNREQMEVAVNDVYHGGGKRLKKKVIRNREQLEELGIGGFLVEMRSNGNDYDDDHK</sequence>
<dbReference type="AlphaFoldDB" id="A0AAV4A9P4"/>
<proteinExistence type="predicted"/>
<comment type="caution">
    <text evidence="1">The sequence shown here is derived from an EMBL/GenBank/DDBJ whole genome shotgun (WGS) entry which is preliminary data.</text>
</comment>
<name>A0AAV4A9P4_9GAST</name>
<keyword evidence="2" id="KW-1185">Reference proteome</keyword>
<evidence type="ECO:0000313" key="2">
    <source>
        <dbReference type="Proteomes" id="UP000735302"/>
    </source>
</evidence>
<accession>A0AAV4A9P4</accession>
<dbReference type="EMBL" id="BLXT01003727">
    <property type="protein sequence ID" value="GFO03510.1"/>
    <property type="molecule type" value="Genomic_DNA"/>
</dbReference>